<dbReference type="RefSeq" id="WP_121575190.1">
    <property type="nucleotide sequence ID" value="NZ_MJLZ01000022.1"/>
</dbReference>
<protein>
    <recommendedName>
        <fullName evidence="4">High mobility group protein Z</fullName>
    </recommendedName>
</protein>
<organism evidence="2 3">
    <name type="scientific">Brenneria alni</name>
    <dbReference type="NCBI Taxonomy" id="71656"/>
    <lineage>
        <taxon>Bacteria</taxon>
        <taxon>Pseudomonadati</taxon>
        <taxon>Pseudomonadota</taxon>
        <taxon>Gammaproteobacteria</taxon>
        <taxon>Enterobacterales</taxon>
        <taxon>Pectobacteriaceae</taxon>
        <taxon>Brenneria</taxon>
    </lineage>
</organism>
<evidence type="ECO:0008006" key="4">
    <source>
        <dbReference type="Google" id="ProtNLM"/>
    </source>
</evidence>
<dbReference type="AlphaFoldDB" id="A0A421DN14"/>
<evidence type="ECO:0000313" key="3">
    <source>
        <dbReference type="Proteomes" id="UP000285648"/>
    </source>
</evidence>
<dbReference type="Proteomes" id="UP000285648">
    <property type="component" value="Unassembled WGS sequence"/>
</dbReference>
<name>A0A421DN14_9GAMM</name>
<proteinExistence type="predicted"/>
<accession>A0A421DN14</accession>
<evidence type="ECO:0000313" key="2">
    <source>
        <dbReference type="EMBL" id="RLM23212.1"/>
    </source>
</evidence>
<feature type="region of interest" description="Disordered" evidence="1">
    <location>
        <begin position="41"/>
        <end position="72"/>
    </location>
</feature>
<gene>
    <name evidence="2" type="ORF">BIY29_10775</name>
</gene>
<sequence>MKLLLLLLALLVTFYLFYLLSKLWRLSKRKAQLQRAVFKGRQMSSGRIKKRRERFSTSRSDGLKGESQGWDE</sequence>
<keyword evidence="3" id="KW-1185">Reference proteome</keyword>
<reference evidence="2 3" key="1">
    <citation type="submission" date="2016-09" db="EMBL/GenBank/DDBJ databases">
        <authorList>
            <person name="Doonan J."/>
            <person name="Pachebat J.A."/>
            <person name="Golyshin P.N."/>
            <person name="Denman S."/>
            <person name="Mcdonald J.E."/>
        </authorList>
    </citation>
    <scope>NUCLEOTIDE SEQUENCE [LARGE SCALE GENOMIC DNA]</scope>
    <source>
        <strain evidence="2 3">NCPPB 3934</strain>
    </source>
</reference>
<comment type="caution">
    <text evidence="2">The sequence shown here is derived from an EMBL/GenBank/DDBJ whole genome shotgun (WGS) entry which is preliminary data.</text>
</comment>
<evidence type="ECO:0000256" key="1">
    <source>
        <dbReference type="SAM" id="MobiDB-lite"/>
    </source>
</evidence>
<dbReference type="EMBL" id="MJLZ01000022">
    <property type="protein sequence ID" value="RLM23212.1"/>
    <property type="molecule type" value="Genomic_DNA"/>
</dbReference>